<evidence type="ECO:0000256" key="1">
    <source>
        <dbReference type="SAM" id="MobiDB-lite"/>
    </source>
</evidence>
<feature type="compositionally biased region" description="Basic residues" evidence="1">
    <location>
        <begin position="208"/>
        <end position="222"/>
    </location>
</feature>
<evidence type="ECO:0000313" key="2">
    <source>
        <dbReference type="EMBL" id="GJN28857.1"/>
    </source>
</evidence>
<gene>
    <name evidence="2" type="primary">gb17029</name>
    <name evidence="2" type="ORF">PR202_gb17029</name>
</gene>
<dbReference type="Proteomes" id="UP001054889">
    <property type="component" value="Unassembled WGS sequence"/>
</dbReference>
<feature type="region of interest" description="Disordered" evidence="1">
    <location>
        <begin position="30"/>
        <end position="64"/>
    </location>
</feature>
<dbReference type="EMBL" id="BQKI01000081">
    <property type="protein sequence ID" value="GJN28857.1"/>
    <property type="molecule type" value="Genomic_DNA"/>
</dbReference>
<feature type="compositionally biased region" description="Basic and acidic residues" evidence="1">
    <location>
        <begin position="38"/>
        <end position="48"/>
    </location>
</feature>
<name>A0AAV5F1X6_ELECO</name>
<feature type="region of interest" description="Disordered" evidence="1">
    <location>
        <begin position="166"/>
        <end position="346"/>
    </location>
</feature>
<dbReference type="AlphaFoldDB" id="A0AAV5F1X6"/>
<feature type="compositionally biased region" description="Low complexity" evidence="1">
    <location>
        <begin position="321"/>
        <end position="340"/>
    </location>
</feature>
<reference evidence="2" key="2">
    <citation type="submission" date="2021-12" db="EMBL/GenBank/DDBJ databases">
        <title>Resequencing data analysis of finger millet.</title>
        <authorList>
            <person name="Hatakeyama M."/>
            <person name="Aluri S."/>
            <person name="Balachadran M.T."/>
            <person name="Sivarajan S.R."/>
            <person name="Poveda L."/>
            <person name="Shimizu-Inatsugi R."/>
            <person name="Schlapbach R."/>
            <person name="Sreeman S.M."/>
            <person name="Shimizu K.K."/>
        </authorList>
    </citation>
    <scope>NUCLEOTIDE SEQUENCE</scope>
</reference>
<feature type="compositionally biased region" description="Basic and acidic residues" evidence="1">
    <location>
        <begin position="238"/>
        <end position="264"/>
    </location>
</feature>
<keyword evidence="3" id="KW-1185">Reference proteome</keyword>
<sequence>MEEGGSLRAEGAEWGELEDGALWRGAKAGGEGVGELATRGELEAASDRGRRRGPRRSVAAARGELEADGRERAAACIAGRERLGRGGGRTLTTITPPRPYCFLSDSSHPARELYSSQLTSSIGGWLGDDFDVASGDDLDFWPLVLAPIPHTRPASRNQPEEVATTIHGRLEDGSPWRTTTLERGRGGRGQSSSPPTSPAPAGGGRGWRGGRRGSRLQIRRRLPPQPLLSPDGAFLQGELKRETRCKRDRERKGRASSSAKREGELVAIAISQSLRSEGEEVNHGGAIEEPQRKGRAGSRVESVADKAVGNDRTTARREATSEAQAHSSGEASSSGRSPPAYACPSSRLHAPSLPRAPLSLPLGYSAARCHRRYRLAARPRTAAVACRLAACPPPTPPPPFGCSAARHRHYLAAWPRAVAVACRLAACLRAHATAALLLASCTAFGPDATTPPVMAGTWECRKQRKKGKSVILLWCWYCGMRK</sequence>
<reference evidence="2" key="1">
    <citation type="journal article" date="2018" name="DNA Res.">
        <title>Multiple hybrid de novo genome assembly of finger millet, an orphan allotetraploid crop.</title>
        <authorList>
            <person name="Hatakeyama M."/>
            <person name="Aluri S."/>
            <person name="Balachadran M.T."/>
            <person name="Sivarajan S.R."/>
            <person name="Patrignani A."/>
            <person name="Gruter S."/>
            <person name="Poveda L."/>
            <person name="Shimizu-Inatsugi R."/>
            <person name="Baeten J."/>
            <person name="Francoijs K.J."/>
            <person name="Nataraja K.N."/>
            <person name="Reddy Y.A.N."/>
            <person name="Phadnis S."/>
            <person name="Ravikumar R.L."/>
            <person name="Schlapbach R."/>
            <person name="Sreeman S.M."/>
            <person name="Shimizu K.K."/>
        </authorList>
    </citation>
    <scope>NUCLEOTIDE SEQUENCE</scope>
</reference>
<proteinExistence type="predicted"/>
<feature type="compositionally biased region" description="Basic and acidic residues" evidence="1">
    <location>
        <begin position="168"/>
        <end position="185"/>
    </location>
</feature>
<accession>A0AAV5F1X6</accession>
<organism evidence="2 3">
    <name type="scientific">Eleusine coracana subsp. coracana</name>
    <dbReference type="NCBI Taxonomy" id="191504"/>
    <lineage>
        <taxon>Eukaryota</taxon>
        <taxon>Viridiplantae</taxon>
        <taxon>Streptophyta</taxon>
        <taxon>Embryophyta</taxon>
        <taxon>Tracheophyta</taxon>
        <taxon>Spermatophyta</taxon>
        <taxon>Magnoliopsida</taxon>
        <taxon>Liliopsida</taxon>
        <taxon>Poales</taxon>
        <taxon>Poaceae</taxon>
        <taxon>PACMAD clade</taxon>
        <taxon>Chloridoideae</taxon>
        <taxon>Cynodonteae</taxon>
        <taxon>Eleusininae</taxon>
        <taxon>Eleusine</taxon>
    </lineage>
</organism>
<protein>
    <submittedName>
        <fullName evidence="2">Uncharacterized protein</fullName>
    </submittedName>
</protein>
<comment type="caution">
    <text evidence="2">The sequence shown here is derived from an EMBL/GenBank/DDBJ whole genome shotgun (WGS) entry which is preliminary data.</text>
</comment>
<evidence type="ECO:0000313" key="3">
    <source>
        <dbReference type="Proteomes" id="UP001054889"/>
    </source>
</evidence>